<reference evidence="7 8" key="1">
    <citation type="submission" date="2024-02" db="EMBL/GenBank/DDBJ databases">
        <title>A draft genome for the cacao thread blight pathogen Marasmius crinis-equi.</title>
        <authorList>
            <person name="Cohen S.P."/>
            <person name="Baruah I.K."/>
            <person name="Amoako-Attah I."/>
            <person name="Bukari Y."/>
            <person name="Meinhardt L.W."/>
            <person name="Bailey B.A."/>
        </authorList>
    </citation>
    <scope>NUCLEOTIDE SEQUENCE [LARGE SCALE GENOMIC DNA]</scope>
    <source>
        <strain evidence="7 8">GH-76</strain>
    </source>
</reference>
<evidence type="ECO:0000256" key="5">
    <source>
        <dbReference type="SAM" id="Phobius"/>
    </source>
</evidence>
<evidence type="ECO:0000256" key="1">
    <source>
        <dbReference type="ARBA" id="ARBA00004127"/>
    </source>
</evidence>
<dbReference type="Pfam" id="PF02656">
    <property type="entry name" value="DUF202"/>
    <property type="match status" value="1"/>
</dbReference>
<gene>
    <name evidence="7" type="ORF">V5O48_002693</name>
</gene>
<sequence length="235" mass="26508">MSNDAQPRYRGNTLNEDRPESLIRRSWHAMADVFSPFSSSALGSLPKVPRPQRYTRADAIPEVEGNEDGERPTVRDYLSISSVPPRVRVPKKIATPVKVEGKVWFANERTWVAWLNLAVLLGTLSLALFNASKDGIARTFAYTYAVISVGVLVYGYLLYQKRITMIQRRDPGHFDDIVGPVVISALLFFAILANFIIRVRELRDKNIPIPGADLVMNIFRPSYTNMKLFSHASKL</sequence>
<evidence type="ECO:0000256" key="2">
    <source>
        <dbReference type="ARBA" id="ARBA00022692"/>
    </source>
</evidence>
<protein>
    <recommendedName>
        <fullName evidence="6">DUF202 domain-containing protein</fullName>
    </recommendedName>
</protein>
<keyword evidence="3 5" id="KW-1133">Transmembrane helix</keyword>
<dbReference type="PANTHER" id="PTHR46140:SF2">
    <property type="entry name" value="VACUOLAR TRANSPORTER CHAPERONE 3 COMPLEX SUBUNIT 3-RELATED"/>
    <property type="match status" value="1"/>
</dbReference>
<keyword evidence="4 5" id="KW-0472">Membrane</keyword>
<evidence type="ECO:0000313" key="8">
    <source>
        <dbReference type="Proteomes" id="UP001465976"/>
    </source>
</evidence>
<evidence type="ECO:0000259" key="6">
    <source>
        <dbReference type="Pfam" id="PF02656"/>
    </source>
</evidence>
<dbReference type="Proteomes" id="UP001465976">
    <property type="component" value="Unassembled WGS sequence"/>
</dbReference>
<feature type="transmembrane region" description="Helical" evidence="5">
    <location>
        <begin position="111"/>
        <end position="129"/>
    </location>
</feature>
<comment type="subcellular location">
    <subcellularLocation>
        <location evidence="1">Endomembrane system</location>
        <topology evidence="1">Multi-pass membrane protein</topology>
    </subcellularLocation>
</comment>
<dbReference type="PANTHER" id="PTHR46140">
    <property type="entry name" value="VACUOLAR TRANSPORTER CHAPERONE 1-RELATED"/>
    <property type="match status" value="1"/>
</dbReference>
<evidence type="ECO:0000256" key="3">
    <source>
        <dbReference type="ARBA" id="ARBA00022989"/>
    </source>
</evidence>
<accession>A0ABR3FUY6</accession>
<feature type="transmembrane region" description="Helical" evidence="5">
    <location>
        <begin position="177"/>
        <end position="197"/>
    </location>
</feature>
<evidence type="ECO:0000313" key="7">
    <source>
        <dbReference type="EMBL" id="KAL0579295.1"/>
    </source>
</evidence>
<feature type="domain" description="DUF202" evidence="6">
    <location>
        <begin position="102"/>
        <end position="164"/>
    </location>
</feature>
<organism evidence="7 8">
    <name type="scientific">Marasmius crinis-equi</name>
    <dbReference type="NCBI Taxonomy" id="585013"/>
    <lineage>
        <taxon>Eukaryota</taxon>
        <taxon>Fungi</taxon>
        <taxon>Dikarya</taxon>
        <taxon>Basidiomycota</taxon>
        <taxon>Agaricomycotina</taxon>
        <taxon>Agaricomycetes</taxon>
        <taxon>Agaricomycetidae</taxon>
        <taxon>Agaricales</taxon>
        <taxon>Marasmiineae</taxon>
        <taxon>Marasmiaceae</taxon>
        <taxon>Marasmius</taxon>
    </lineage>
</organism>
<keyword evidence="2 5" id="KW-0812">Transmembrane</keyword>
<dbReference type="InterPro" id="IPR051572">
    <property type="entry name" value="VTC_Complex_Subunit"/>
</dbReference>
<name>A0ABR3FUY6_9AGAR</name>
<evidence type="ECO:0000256" key="4">
    <source>
        <dbReference type="ARBA" id="ARBA00023136"/>
    </source>
</evidence>
<keyword evidence="8" id="KW-1185">Reference proteome</keyword>
<dbReference type="InterPro" id="IPR003807">
    <property type="entry name" value="DUF202"/>
</dbReference>
<feature type="transmembrane region" description="Helical" evidence="5">
    <location>
        <begin position="141"/>
        <end position="157"/>
    </location>
</feature>
<dbReference type="EMBL" id="JBAHYK010000064">
    <property type="protein sequence ID" value="KAL0579295.1"/>
    <property type="molecule type" value="Genomic_DNA"/>
</dbReference>
<proteinExistence type="predicted"/>
<comment type="caution">
    <text evidence="7">The sequence shown here is derived from an EMBL/GenBank/DDBJ whole genome shotgun (WGS) entry which is preliminary data.</text>
</comment>